<sequence>MKVIAVTLVLLLAGNAFAGDLIHKYPIIGKSKPSLVSILTELESKLTTGGSVDTAVNFLDSLRASIDSEQIRHDQLYTDQRNQCSAEQFSNKLPYKKNIKSQNLDLILLRQKYAIKFLSYSKENYDFIYLDEVSLGHQTRQNRCWQLIQQQRVLNYQKRTKNIVILGAIGTYNFLCYQVMIGYVTSKIHCYHLIQLIRLVKIHYYNERNAVLVLDNSPIHKSKLVQKLLTAKPYLFLPPYSPQLNPIEKIWNIFKQFIRKNQQVPTQNLHRMIHGHFNSITNEQLENYLWSLLKELKKSLDSVDY</sequence>
<evidence type="ECO:0000313" key="4">
    <source>
        <dbReference type="Proteomes" id="UP000689195"/>
    </source>
</evidence>
<evidence type="ECO:0000259" key="2">
    <source>
        <dbReference type="Pfam" id="PF13358"/>
    </source>
</evidence>
<proteinExistence type="predicted"/>
<accession>A0A8S1WGI3</accession>
<comment type="caution">
    <text evidence="3">The sequence shown here is derived from an EMBL/GenBank/DDBJ whole genome shotgun (WGS) entry which is preliminary data.</text>
</comment>
<feature type="domain" description="Tc1-like transposase DDE" evidence="2">
    <location>
        <begin position="127"/>
        <end position="267"/>
    </location>
</feature>
<dbReference type="Proteomes" id="UP000689195">
    <property type="component" value="Unassembled WGS sequence"/>
</dbReference>
<gene>
    <name evidence="3" type="ORF">PPENT_87.1.T0910138</name>
</gene>
<feature type="chain" id="PRO_5035904304" description="Tc1-like transposase DDE domain-containing protein" evidence="1">
    <location>
        <begin position="19"/>
        <end position="305"/>
    </location>
</feature>
<evidence type="ECO:0000256" key="1">
    <source>
        <dbReference type="SAM" id="SignalP"/>
    </source>
</evidence>
<dbReference type="PANTHER" id="PTHR46564">
    <property type="entry name" value="TRANSPOSASE"/>
    <property type="match status" value="1"/>
</dbReference>
<feature type="signal peptide" evidence="1">
    <location>
        <begin position="1"/>
        <end position="18"/>
    </location>
</feature>
<dbReference type="EMBL" id="CAJJDO010000091">
    <property type="protein sequence ID" value="CAD8188433.1"/>
    <property type="molecule type" value="Genomic_DNA"/>
</dbReference>
<evidence type="ECO:0000313" key="3">
    <source>
        <dbReference type="EMBL" id="CAD8188433.1"/>
    </source>
</evidence>
<keyword evidence="4" id="KW-1185">Reference proteome</keyword>
<dbReference type="PANTHER" id="PTHR46564:SF1">
    <property type="entry name" value="TRANSPOSASE"/>
    <property type="match status" value="1"/>
</dbReference>
<keyword evidence="1" id="KW-0732">Signal</keyword>
<name>A0A8S1WGI3_9CILI</name>
<organism evidence="3 4">
    <name type="scientific">Paramecium pentaurelia</name>
    <dbReference type="NCBI Taxonomy" id="43138"/>
    <lineage>
        <taxon>Eukaryota</taxon>
        <taxon>Sar</taxon>
        <taxon>Alveolata</taxon>
        <taxon>Ciliophora</taxon>
        <taxon>Intramacronucleata</taxon>
        <taxon>Oligohymenophorea</taxon>
        <taxon>Peniculida</taxon>
        <taxon>Parameciidae</taxon>
        <taxon>Paramecium</taxon>
    </lineage>
</organism>
<dbReference type="OrthoDB" id="407692at2759"/>
<reference evidence="3" key="1">
    <citation type="submission" date="2021-01" db="EMBL/GenBank/DDBJ databases">
        <authorList>
            <consortium name="Genoscope - CEA"/>
            <person name="William W."/>
        </authorList>
    </citation>
    <scope>NUCLEOTIDE SEQUENCE</scope>
</reference>
<dbReference type="InterPro" id="IPR038717">
    <property type="entry name" value="Tc1-like_DDE_dom"/>
</dbReference>
<dbReference type="Pfam" id="PF13358">
    <property type="entry name" value="DDE_3"/>
    <property type="match status" value="1"/>
</dbReference>
<dbReference type="AlphaFoldDB" id="A0A8S1WGI3"/>
<protein>
    <recommendedName>
        <fullName evidence="2">Tc1-like transposase DDE domain-containing protein</fullName>
    </recommendedName>
</protein>